<feature type="domain" description="C2H2-type" evidence="1">
    <location>
        <begin position="13"/>
        <end position="34"/>
    </location>
</feature>
<evidence type="ECO:0000313" key="2">
    <source>
        <dbReference type="EMBL" id="AIF24369.1"/>
    </source>
</evidence>
<dbReference type="PROSITE" id="PS00028">
    <property type="entry name" value="ZINC_FINGER_C2H2_1"/>
    <property type="match status" value="1"/>
</dbReference>
<sequence>MVLPLVDEDKPKCFLCHNTFDDYENLRKHQEEKHKDFFEYHENGDKRGPAPGDVSIF</sequence>
<dbReference type="EMBL" id="KF901258">
    <property type="protein sequence ID" value="AIF24369.1"/>
    <property type="molecule type" value="Genomic_DNA"/>
</dbReference>
<dbReference type="AlphaFoldDB" id="A0A075I8U0"/>
<reference evidence="2" key="1">
    <citation type="journal article" date="2014" name="Genome Biol. Evol.">
        <title>Pangenome evidence for extensive interdomain horizontal transfer affecting lineage core and shell genes in uncultured planktonic thaumarchaeota and euryarchaeota.</title>
        <authorList>
            <person name="Deschamps P."/>
            <person name="Zivanovic Y."/>
            <person name="Moreira D."/>
            <person name="Rodriguez-Valera F."/>
            <person name="Lopez-Garcia P."/>
        </authorList>
    </citation>
    <scope>NUCLEOTIDE SEQUENCE</scope>
</reference>
<evidence type="ECO:0000259" key="1">
    <source>
        <dbReference type="PROSITE" id="PS00028"/>
    </source>
</evidence>
<protein>
    <recommendedName>
        <fullName evidence="1">C2H2-type domain-containing protein</fullName>
    </recommendedName>
</protein>
<accession>A0A075I8U0</accession>
<name>A0A075I8U0_9ARCH</name>
<organism evidence="2">
    <name type="scientific">uncultured marine thaumarchaeote SAT1000_27_H05</name>
    <dbReference type="NCBI Taxonomy" id="1456402"/>
    <lineage>
        <taxon>Archaea</taxon>
        <taxon>Nitrososphaerota</taxon>
        <taxon>environmental samples</taxon>
    </lineage>
</organism>
<proteinExistence type="predicted"/>
<dbReference type="InterPro" id="IPR013087">
    <property type="entry name" value="Znf_C2H2_type"/>
</dbReference>